<dbReference type="EMBL" id="LR824021">
    <property type="protein sequence ID" value="CAD0202978.1"/>
    <property type="molecule type" value="Genomic_DNA"/>
</dbReference>
<dbReference type="GO" id="GO:0016282">
    <property type="term" value="C:eukaryotic 43S preinitiation complex"/>
    <property type="evidence" value="ECO:0007669"/>
    <property type="project" value="UniProtKB-UniRule"/>
</dbReference>
<reference evidence="6" key="1">
    <citation type="submission" date="2021-12" db="EMBL/GenBank/DDBJ databases">
        <authorList>
            <person name="King R."/>
        </authorList>
    </citation>
    <scope>NUCLEOTIDE SEQUENCE</scope>
</reference>
<accession>A0A9N8PZR2</accession>
<proteinExistence type="inferred from homology"/>
<evidence type="ECO:0000256" key="5">
    <source>
        <dbReference type="SAM" id="MobiDB-lite"/>
    </source>
</evidence>
<dbReference type="GO" id="GO:0033290">
    <property type="term" value="C:eukaryotic 48S preinitiation complex"/>
    <property type="evidence" value="ECO:0007669"/>
    <property type="project" value="UniProtKB-UniRule"/>
</dbReference>
<dbReference type="GO" id="GO:0001732">
    <property type="term" value="P:formation of cytoplasmic translation initiation complex"/>
    <property type="evidence" value="ECO:0007669"/>
    <property type="project" value="UniProtKB-UniRule"/>
</dbReference>
<dbReference type="PANTHER" id="PTHR21681">
    <property type="entry name" value="EUKARYOTIC TRANSLATION INITIATION FACTOR 3 SUBUNIT J"/>
    <property type="match status" value="1"/>
</dbReference>
<evidence type="ECO:0000256" key="3">
    <source>
        <dbReference type="ARBA" id="ARBA00022917"/>
    </source>
</evidence>
<feature type="compositionally biased region" description="Basic and acidic residues" evidence="5">
    <location>
        <begin position="66"/>
        <end position="92"/>
    </location>
</feature>
<keyword evidence="2 4" id="KW-0396">Initiation factor</keyword>
<comment type="subunit">
    <text evidence="4">Component of the eukaryotic translation initiation factor 3 (eIF-3) complex.</text>
</comment>
<protein>
    <recommendedName>
        <fullName evidence="4">Eukaryotic translation initiation factor 3 subunit J</fullName>
        <shortName evidence="4">eIF3j</shortName>
    </recommendedName>
</protein>
<name>A0A9N8PZR2_CHRIL</name>
<keyword evidence="3 4" id="KW-0648">Protein biosynthesis</keyword>
<dbReference type="PANTHER" id="PTHR21681:SF0">
    <property type="entry name" value="EUKARYOTIC TRANSLATION INITIATION FACTOR 3 SUBUNIT J"/>
    <property type="match status" value="1"/>
</dbReference>
<dbReference type="Pfam" id="PF08597">
    <property type="entry name" value="eIF3_subunit"/>
    <property type="match status" value="1"/>
</dbReference>
<dbReference type="AlphaFoldDB" id="A0A9N8PZR2"/>
<gene>
    <name evidence="6" type="ORF">CINC_LOCUS4633</name>
</gene>
<evidence type="ECO:0000313" key="7">
    <source>
        <dbReference type="Proteomes" id="UP001154114"/>
    </source>
</evidence>
<dbReference type="HAMAP" id="MF_03009">
    <property type="entry name" value="eIF3j"/>
    <property type="match status" value="1"/>
</dbReference>
<dbReference type="InterPro" id="IPR023194">
    <property type="entry name" value="eIF3-like_dom_sf"/>
</dbReference>
<evidence type="ECO:0000313" key="6">
    <source>
        <dbReference type="EMBL" id="CAD0202978.1"/>
    </source>
</evidence>
<comment type="function">
    <text evidence="4">Component of the eukaryotic translation initiation factor 3 (eIF-3) complex, which is involved in protein synthesis of a specialized repertoire of mRNAs and, together with other initiation factors, stimulates binding of mRNA and methionyl-tRNAi to the 40S ribosome. The eIF-3 complex specifically targets and initiates translation of a subset of mRNAs involved in cell proliferation.</text>
</comment>
<feature type="region of interest" description="Disordered" evidence="5">
    <location>
        <begin position="1"/>
        <end position="94"/>
    </location>
</feature>
<dbReference type="OrthoDB" id="20381at2759"/>
<dbReference type="GO" id="GO:0003743">
    <property type="term" value="F:translation initiation factor activity"/>
    <property type="evidence" value="ECO:0007669"/>
    <property type="project" value="UniProtKB-UniRule"/>
</dbReference>
<comment type="subcellular location">
    <subcellularLocation>
        <location evidence="4">Cytoplasm</location>
    </subcellularLocation>
</comment>
<feature type="compositionally biased region" description="Acidic residues" evidence="5">
    <location>
        <begin position="40"/>
        <end position="49"/>
    </location>
</feature>
<evidence type="ECO:0000256" key="4">
    <source>
        <dbReference type="HAMAP-Rule" id="MF_03009"/>
    </source>
</evidence>
<dbReference type="GO" id="GO:0005852">
    <property type="term" value="C:eukaryotic translation initiation factor 3 complex"/>
    <property type="evidence" value="ECO:0007669"/>
    <property type="project" value="UniProtKB-UniRule"/>
</dbReference>
<comment type="similarity">
    <text evidence="4">Belongs to the eIF-3 subunit J family.</text>
</comment>
<dbReference type="InterPro" id="IPR013906">
    <property type="entry name" value="eIF3j"/>
</dbReference>
<keyword evidence="7" id="KW-1185">Reference proteome</keyword>
<keyword evidence="1 4" id="KW-0963">Cytoplasm</keyword>
<evidence type="ECO:0000256" key="1">
    <source>
        <dbReference type="ARBA" id="ARBA00022490"/>
    </source>
</evidence>
<organism evidence="6 7">
    <name type="scientific">Chrysodeixis includens</name>
    <name type="common">Soybean looper</name>
    <name type="synonym">Pseudoplusia includens</name>
    <dbReference type="NCBI Taxonomy" id="689277"/>
    <lineage>
        <taxon>Eukaryota</taxon>
        <taxon>Metazoa</taxon>
        <taxon>Ecdysozoa</taxon>
        <taxon>Arthropoda</taxon>
        <taxon>Hexapoda</taxon>
        <taxon>Insecta</taxon>
        <taxon>Pterygota</taxon>
        <taxon>Neoptera</taxon>
        <taxon>Endopterygota</taxon>
        <taxon>Lepidoptera</taxon>
        <taxon>Glossata</taxon>
        <taxon>Ditrysia</taxon>
        <taxon>Noctuoidea</taxon>
        <taxon>Noctuidae</taxon>
        <taxon>Plusiinae</taxon>
        <taxon>Chrysodeixis</taxon>
    </lineage>
</organism>
<dbReference type="Proteomes" id="UP001154114">
    <property type="component" value="Chromosome 18"/>
</dbReference>
<evidence type="ECO:0000256" key="2">
    <source>
        <dbReference type="ARBA" id="ARBA00022540"/>
    </source>
</evidence>
<dbReference type="Gene3D" id="1.10.246.60">
    <property type="entry name" value="Eukaryotic translation initiation factor 3 like domains"/>
    <property type="match status" value="1"/>
</dbReference>
<sequence>MDVSWDADNFEPKLPTTLTNSNKWEGEDEEEIVKVVLQESWEDEEEEKKDEEKVEAPAPPAKPKKRIQDKIAEKERLEREKAERASVEKVEELTPEQKAAEKLRQQKLQEESDLRLAMETFGISEGSAGKLDSFEPTTKAEFTEFAELLTKKICLYKAREEFPTFIDEFIRNIVVQLPSGDIKRIKLSVDNLYIEKQKSEKMDKSKKPNKGKGKAKLKVEGDNAHLNQYDTYGNYDDDYDDFM</sequence>